<dbReference type="RefSeq" id="XP_020554315.1">
    <property type="nucleotide sequence ID" value="XM_020698656.1"/>
</dbReference>
<feature type="domain" description="Integrase catalytic" evidence="4">
    <location>
        <begin position="1338"/>
        <end position="1496"/>
    </location>
</feature>
<feature type="region of interest" description="Disordered" evidence="1">
    <location>
        <begin position="72"/>
        <end position="117"/>
    </location>
</feature>
<dbReference type="CDD" id="cd09279">
    <property type="entry name" value="RNase_HI_like"/>
    <property type="match status" value="1"/>
</dbReference>
<proteinExistence type="predicted"/>
<dbReference type="PANTHER" id="PTHR48475:SF2">
    <property type="entry name" value="RIBONUCLEASE H"/>
    <property type="match status" value="1"/>
</dbReference>
<dbReference type="InterPro" id="IPR000477">
    <property type="entry name" value="RT_dom"/>
</dbReference>
<feature type="compositionally biased region" description="Basic and acidic residues" evidence="1">
    <location>
        <begin position="15"/>
        <end position="28"/>
    </location>
</feature>
<dbReference type="Gene3D" id="3.30.420.10">
    <property type="entry name" value="Ribonuclease H-like superfamily/Ribonuclease H"/>
    <property type="match status" value="2"/>
</dbReference>
<evidence type="ECO:0000256" key="1">
    <source>
        <dbReference type="SAM" id="MobiDB-lite"/>
    </source>
</evidence>
<evidence type="ECO:0000259" key="4">
    <source>
        <dbReference type="PROSITE" id="PS50994"/>
    </source>
</evidence>
<dbReference type="InterPro" id="IPR002156">
    <property type="entry name" value="RNaseH_domain"/>
</dbReference>
<dbReference type="InterPro" id="IPR041577">
    <property type="entry name" value="RT_RNaseH_2"/>
</dbReference>
<dbReference type="Pfam" id="PF13456">
    <property type="entry name" value="RVT_3"/>
    <property type="match status" value="1"/>
</dbReference>
<evidence type="ECO:0000313" key="5">
    <source>
        <dbReference type="Proteomes" id="UP000504604"/>
    </source>
</evidence>
<evidence type="ECO:0000259" key="2">
    <source>
        <dbReference type="PROSITE" id="PS50878"/>
    </source>
</evidence>
<dbReference type="InterPro" id="IPR043128">
    <property type="entry name" value="Rev_trsase/Diguanyl_cyclase"/>
</dbReference>
<dbReference type="Gene3D" id="1.10.340.70">
    <property type="match status" value="1"/>
</dbReference>
<accession>A0A8M8VCR1</accession>
<dbReference type="PANTHER" id="PTHR48475">
    <property type="entry name" value="RIBONUCLEASE H"/>
    <property type="match status" value="1"/>
</dbReference>
<dbReference type="GO" id="GO:0003676">
    <property type="term" value="F:nucleic acid binding"/>
    <property type="evidence" value="ECO:0007669"/>
    <property type="project" value="InterPro"/>
</dbReference>
<dbReference type="GeneID" id="110011284"/>
<keyword evidence="5" id="KW-1185">Reference proteome</keyword>
<dbReference type="CDD" id="cd01647">
    <property type="entry name" value="RT_LTR"/>
    <property type="match status" value="1"/>
</dbReference>
<feature type="domain" description="RNase H type-1" evidence="3">
    <location>
        <begin position="1053"/>
        <end position="1182"/>
    </location>
</feature>
<dbReference type="GO" id="GO:0015074">
    <property type="term" value="P:DNA integration"/>
    <property type="evidence" value="ECO:0007669"/>
    <property type="project" value="InterPro"/>
</dbReference>
<dbReference type="InterPro" id="IPR043502">
    <property type="entry name" value="DNA/RNA_pol_sf"/>
</dbReference>
<gene>
    <name evidence="6" type="primary">LOC110011284</name>
</gene>
<dbReference type="Gene3D" id="3.10.10.10">
    <property type="entry name" value="HIV Type 1 Reverse Transcriptase, subunit A, domain 1"/>
    <property type="match status" value="1"/>
</dbReference>
<dbReference type="PROSITE" id="PS50878">
    <property type="entry name" value="RT_POL"/>
    <property type="match status" value="1"/>
</dbReference>
<evidence type="ECO:0000313" key="6">
    <source>
        <dbReference type="RefSeq" id="XP_020554315.1"/>
    </source>
</evidence>
<protein>
    <submittedName>
        <fullName evidence="6">Uncharacterized protein LOC110011284</fullName>
    </submittedName>
</protein>
<feature type="compositionally biased region" description="Basic and acidic residues" evidence="1">
    <location>
        <begin position="442"/>
        <end position="469"/>
    </location>
</feature>
<dbReference type="Gene3D" id="3.30.70.270">
    <property type="match status" value="2"/>
</dbReference>
<dbReference type="GO" id="GO:0004523">
    <property type="term" value="F:RNA-DNA hybrid ribonuclease activity"/>
    <property type="evidence" value="ECO:0007669"/>
    <property type="project" value="InterPro"/>
</dbReference>
<dbReference type="Pfam" id="PF03732">
    <property type="entry name" value="Retrotrans_gag"/>
    <property type="match status" value="1"/>
</dbReference>
<feature type="compositionally biased region" description="Basic and acidic residues" evidence="1">
    <location>
        <begin position="327"/>
        <end position="358"/>
    </location>
</feature>
<dbReference type="Proteomes" id="UP000504604">
    <property type="component" value="Linkage group LG13"/>
</dbReference>
<name>A0A8M8VCR1_SESIN</name>
<feature type="domain" description="Reverse transcriptase" evidence="2">
    <location>
        <begin position="656"/>
        <end position="835"/>
    </location>
</feature>
<organism evidence="5 6">
    <name type="scientific">Sesamum indicum</name>
    <name type="common">Oriental sesame</name>
    <name type="synonym">Sesamum orientale</name>
    <dbReference type="NCBI Taxonomy" id="4182"/>
    <lineage>
        <taxon>Eukaryota</taxon>
        <taxon>Viridiplantae</taxon>
        <taxon>Streptophyta</taxon>
        <taxon>Embryophyta</taxon>
        <taxon>Tracheophyta</taxon>
        <taxon>Spermatophyta</taxon>
        <taxon>Magnoliopsida</taxon>
        <taxon>eudicotyledons</taxon>
        <taxon>Gunneridae</taxon>
        <taxon>Pentapetalae</taxon>
        <taxon>asterids</taxon>
        <taxon>lamiids</taxon>
        <taxon>Lamiales</taxon>
        <taxon>Pedaliaceae</taxon>
        <taxon>Sesamum</taxon>
    </lineage>
</organism>
<dbReference type="Pfam" id="PF00078">
    <property type="entry name" value="RVT_1"/>
    <property type="match status" value="1"/>
</dbReference>
<dbReference type="SUPFAM" id="SSF56672">
    <property type="entry name" value="DNA/RNA polymerases"/>
    <property type="match status" value="1"/>
</dbReference>
<dbReference type="InterPro" id="IPR041588">
    <property type="entry name" value="Integrase_H2C2"/>
</dbReference>
<dbReference type="SUPFAM" id="SSF53098">
    <property type="entry name" value="Ribonuclease H-like"/>
    <property type="match status" value="2"/>
</dbReference>
<dbReference type="PROSITE" id="PS50879">
    <property type="entry name" value="RNASE_H_1"/>
    <property type="match status" value="1"/>
</dbReference>
<feature type="region of interest" description="Disordered" evidence="1">
    <location>
        <begin position="440"/>
        <end position="472"/>
    </location>
</feature>
<feature type="region of interest" description="Disordered" evidence="1">
    <location>
        <begin position="1"/>
        <end position="28"/>
    </location>
</feature>
<dbReference type="InterPro" id="IPR001584">
    <property type="entry name" value="Integrase_cat-core"/>
</dbReference>
<sequence length="1622" mass="185262">METPAEDQAPVVHLSRQEMDTPMTDREGTVQLTRRELQQMMEEAGRKALVAYERRTETPLEKEIAGKRLFQERVEVQDNEGMSRPGANRRGPQPSDVGSSSRALSRPRGPAISRAEVDNVSKQIAQLGKQIDELKKRGEIVAHNHNSPFANRILTELVNPSFKMPDLPKYDGTRDPQEHLAAFDMVMNLYGQSSSIIAKLFVTTLTGKAQEWFTNLPPGSIDSYEQLAQKFAFHFASKRKQKRSATHLFTIRQGEKESLKNFMGRFNNETLEVQDLRIDMMTSILIHRLKKGVFASALARDPPIDAEQLMAVAQKYIDEEEMNAMKDEEWRVTSERARDGRFTRDRDARPKKEKEREPPYQPKYSRYTPLNMTRAKALMLVEKDNVLMWPRHTRITPAKRHSNKYCRFHRERGHDTEECYQLKDEIERLVRQGYFRRQNPHTFEERRRDGRGRSSSRDRRSNWAEERRTQTVAENAPVKGIIHTIAGGSEGWSRRARRRFERETRWERRKQGVHITSTHEIVFGDQDAGTRVVTDNSEKNEKRKFQGEKKEDWQALKAGIIEPVDHKEVELIQGDPTKVTKIGSNLGQFEGILITFLRSNVDMFAWDPSDFRGINPEVIVHRLNVDPSMRPVQQKKRTFGGEKNAIIEGEVNKLLKAGYVSEVQYTDWLANVVVVPKPGGKWRMCTDFTDLNKACPKDPYPLPRIDVLVDSTAGYKTFSMMNAYQGYHQIFMAPEDRIKTSFVTDRGIYCYNVMPFGLKNAGATYQRLVNKMFARQIGKTMEVYVDDMLVKSQQPDGHLEHLKVAFAIMKEHGMKLNPSKCTFGVGGGKFLGYMVSERGIEANPEKIEAILNLKSPTSIKEVQKLTGRIASLNRFISRSADRNLHFFKILRKVKGFNWTEECEQAFQELKTYLRSPPLLANPREGDVLYLYLAVSDNAVSSVLIKEEGKVQNPVYYVSKMLQGAETRYAEIEKLALAVVVTARKLRPYFQSHRIVIRTNHPLRNILTRPEASGRMIKWAVELGEFDITYQGRTAEKAQILVDFMVEISGTQKDVETWMLHVDGSSNANNGGAGILIEGPAGMEIEVAARLSFPVTNNEAEYEALLLGLELALEAGAQILEVYTDSQLVAMQVEGIYETKERSMTDYLKKAKERMQKFSKCTVRQIPRNENERADALSKLGATLAGIKDRKITVIVKERSAISEGIETNMVTSRCLWIEDIAAYLREGILPIDAGHARRIKFKAPRFALVGTQLYKRTVEGPLLKCLEDVQARYVLQEIHEGNCGNHSGARSLAQKVTRQGYFWPTLMKDCKEFVRRCEKCQKFASQIHTHAVPMIPVPITCPFDQWGIDIIGPFPPARAQKKFVIVAVEYFSKWVEAEAVSKITEGEAINFIWKNIICRFGIPRILISDNGTQFQGRKIIAWLHELKIQQNFTAVGHPQSNGQTEVTNRTILQHLKARLSSKAEWSDELPGVLWAYRTTPRTSTGETPFSLVYGSEAVIPAEIGEESQRIANFDPGRNGEQRAFDLDILEEKREAARIRMLHHKSLMLRGHDKNLKPRSLQVGDLVLRKVEVSRHVGKLDPNWEGPFKVVEIVGKGTYKLQDAQGKELPRPWNIQNLKRFYV</sequence>
<dbReference type="Pfam" id="PF17919">
    <property type="entry name" value="RT_RNaseH_2"/>
    <property type="match status" value="1"/>
</dbReference>
<dbReference type="PROSITE" id="PS50994">
    <property type="entry name" value="INTEGRASE"/>
    <property type="match status" value="1"/>
</dbReference>
<evidence type="ECO:0000259" key="3">
    <source>
        <dbReference type="PROSITE" id="PS50879"/>
    </source>
</evidence>
<reference evidence="6" key="1">
    <citation type="submission" date="2025-08" db="UniProtKB">
        <authorList>
            <consortium name="RefSeq"/>
        </authorList>
    </citation>
    <scope>IDENTIFICATION</scope>
</reference>
<dbReference type="InterPro" id="IPR005162">
    <property type="entry name" value="Retrotrans_gag_dom"/>
</dbReference>
<dbReference type="InterPro" id="IPR012337">
    <property type="entry name" value="RNaseH-like_sf"/>
</dbReference>
<feature type="region of interest" description="Disordered" evidence="1">
    <location>
        <begin position="327"/>
        <end position="366"/>
    </location>
</feature>
<dbReference type="Pfam" id="PF00665">
    <property type="entry name" value="rve"/>
    <property type="match status" value="1"/>
</dbReference>
<dbReference type="Pfam" id="PF17921">
    <property type="entry name" value="Integrase_H2C2"/>
    <property type="match status" value="1"/>
</dbReference>
<dbReference type="OrthoDB" id="5596291at2759"/>
<dbReference type="InterPro" id="IPR036397">
    <property type="entry name" value="RNaseH_sf"/>
</dbReference>
<dbReference type="KEGG" id="sind:110011284"/>